<dbReference type="Proteomes" id="UP000789702">
    <property type="component" value="Unassembled WGS sequence"/>
</dbReference>
<keyword evidence="2" id="KW-1185">Reference proteome</keyword>
<name>A0ACA9N3X2_9GLOM</name>
<evidence type="ECO:0000313" key="1">
    <source>
        <dbReference type="EMBL" id="CAG8626744.1"/>
    </source>
</evidence>
<accession>A0ACA9N3X2</accession>
<reference evidence="1" key="1">
    <citation type="submission" date="2021-06" db="EMBL/GenBank/DDBJ databases">
        <authorList>
            <person name="Kallberg Y."/>
            <person name="Tangrot J."/>
            <person name="Rosling A."/>
        </authorList>
    </citation>
    <scope>NUCLEOTIDE SEQUENCE</scope>
    <source>
        <strain evidence="1">IL203A</strain>
    </source>
</reference>
<proteinExistence type="predicted"/>
<sequence length="70" mass="8004">ALTWRRKDDQSMHFWEIFQPLHHNPILLIFFAVLGLPVNVPSQFLGCFVREKISVAGLDGLAANNNHILH</sequence>
<protein>
    <submittedName>
        <fullName evidence="1">14621_t:CDS:1</fullName>
    </submittedName>
</protein>
<gene>
    <name evidence="1" type="ORF">DHETER_LOCUS8238</name>
</gene>
<evidence type="ECO:0000313" key="2">
    <source>
        <dbReference type="Proteomes" id="UP000789702"/>
    </source>
</evidence>
<dbReference type="EMBL" id="CAJVPU010012803">
    <property type="protein sequence ID" value="CAG8626744.1"/>
    <property type="molecule type" value="Genomic_DNA"/>
</dbReference>
<organism evidence="1 2">
    <name type="scientific">Dentiscutata heterogama</name>
    <dbReference type="NCBI Taxonomy" id="1316150"/>
    <lineage>
        <taxon>Eukaryota</taxon>
        <taxon>Fungi</taxon>
        <taxon>Fungi incertae sedis</taxon>
        <taxon>Mucoromycota</taxon>
        <taxon>Glomeromycotina</taxon>
        <taxon>Glomeromycetes</taxon>
        <taxon>Diversisporales</taxon>
        <taxon>Gigasporaceae</taxon>
        <taxon>Dentiscutata</taxon>
    </lineage>
</organism>
<comment type="caution">
    <text evidence="1">The sequence shown here is derived from an EMBL/GenBank/DDBJ whole genome shotgun (WGS) entry which is preliminary data.</text>
</comment>
<feature type="non-terminal residue" evidence="1">
    <location>
        <position position="1"/>
    </location>
</feature>